<keyword evidence="4 6" id="KW-1133">Transmembrane helix</keyword>
<feature type="transmembrane region" description="Helical" evidence="6">
    <location>
        <begin position="115"/>
        <end position="139"/>
    </location>
</feature>
<dbReference type="InterPro" id="IPR002797">
    <property type="entry name" value="Polysacc_synth"/>
</dbReference>
<feature type="transmembrane region" description="Helical" evidence="6">
    <location>
        <begin position="47"/>
        <end position="67"/>
    </location>
</feature>
<keyword evidence="2" id="KW-1003">Cell membrane</keyword>
<feature type="transmembrane region" description="Helical" evidence="6">
    <location>
        <begin position="88"/>
        <end position="109"/>
    </location>
</feature>
<evidence type="ECO:0000256" key="3">
    <source>
        <dbReference type="ARBA" id="ARBA00022692"/>
    </source>
</evidence>
<comment type="caution">
    <text evidence="7">The sequence shown here is derived from an EMBL/GenBank/DDBJ whole genome shotgun (WGS) entry which is preliminary data.</text>
</comment>
<dbReference type="CDD" id="cd13128">
    <property type="entry name" value="MATE_Wzx_like"/>
    <property type="match status" value="1"/>
</dbReference>
<dbReference type="EMBL" id="PFWS01000050">
    <property type="protein sequence ID" value="PJA47010.1"/>
    <property type="molecule type" value="Genomic_DNA"/>
</dbReference>
<feature type="transmembrane region" description="Helical" evidence="6">
    <location>
        <begin position="218"/>
        <end position="239"/>
    </location>
</feature>
<dbReference type="Proteomes" id="UP000229749">
    <property type="component" value="Unassembled WGS sequence"/>
</dbReference>
<evidence type="ECO:0000256" key="2">
    <source>
        <dbReference type="ARBA" id="ARBA00022475"/>
    </source>
</evidence>
<keyword evidence="3 6" id="KW-0812">Transmembrane</keyword>
<feature type="transmembrane region" description="Helical" evidence="6">
    <location>
        <begin position="245"/>
        <end position="271"/>
    </location>
</feature>
<comment type="subcellular location">
    <subcellularLocation>
        <location evidence="1">Cell membrane</location>
        <topology evidence="1">Multi-pass membrane protein</topology>
    </subcellularLocation>
</comment>
<dbReference type="PANTHER" id="PTHR30250:SF11">
    <property type="entry name" value="O-ANTIGEN TRANSPORTER-RELATED"/>
    <property type="match status" value="1"/>
</dbReference>
<organism evidence="7 8">
    <name type="scientific">Candidatus Uhrbacteria bacterium CG_4_9_14_3_um_filter_36_7</name>
    <dbReference type="NCBI Taxonomy" id="1975033"/>
    <lineage>
        <taxon>Bacteria</taxon>
        <taxon>Candidatus Uhriibacteriota</taxon>
    </lineage>
</organism>
<feature type="transmembrane region" description="Helical" evidence="6">
    <location>
        <begin position="383"/>
        <end position="405"/>
    </location>
</feature>
<dbReference type="Pfam" id="PF01943">
    <property type="entry name" value="Polysacc_synt"/>
    <property type="match status" value="1"/>
</dbReference>
<evidence type="ECO:0000256" key="4">
    <source>
        <dbReference type="ARBA" id="ARBA00022989"/>
    </source>
</evidence>
<name>A0A2M7XGJ1_9BACT</name>
<dbReference type="InterPro" id="IPR050833">
    <property type="entry name" value="Poly_Biosynth_Transport"/>
</dbReference>
<protein>
    <submittedName>
        <fullName evidence="7">Uncharacterized protein</fullName>
    </submittedName>
</protein>
<feature type="transmembrane region" description="Helical" evidence="6">
    <location>
        <begin position="329"/>
        <end position="353"/>
    </location>
</feature>
<feature type="transmembrane region" description="Helical" evidence="6">
    <location>
        <begin position="175"/>
        <end position="197"/>
    </location>
</feature>
<feature type="transmembrane region" description="Helical" evidence="6">
    <location>
        <begin position="417"/>
        <end position="438"/>
    </location>
</feature>
<feature type="transmembrane region" description="Helical" evidence="6">
    <location>
        <begin position="444"/>
        <end position="464"/>
    </location>
</feature>
<feature type="transmembrane region" description="Helical" evidence="6">
    <location>
        <begin position="151"/>
        <end position="169"/>
    </location>
</feature>
<accession>A0A2M7XGJ1</accession>
<sequence length="475" mass="52973">MTSLQMVAKNYTIQTIGKMLTVLVGIFAVAIIARSLGKEGIGAYTTAMTYLTIFGTIVEFGMTLTLIQMISIRDQTKEARVINSLLGLRVVSGLLFYSLAPILVQIFPYSPATKLAVVVGTLGYFFMTSTGLLIGFFQKHLIIWRFALSELLNRGFFLLLVIFFTWLGFKTVGMVAAFAIANILWFIAVFFLIRPYIKIRPSFDKDLWKEAFHRSWPIGLSTICNLVYLKGDIMFLAAFRSEAVVGIYGIAYKIIDVVTMIPVMLMGLLLPSLTLFWKEQNKADFARFLQKAFDFFMILAIPIVFGAQAVATPLSVLIGGDEFVDSGPILRILIIATLGLFISSLYGHTVVAIEKQKSMAPGYALTAFLTIIGYLIFIPRFGVWGAAGMTLFSEFLIGVLTFIMVVRTTHIYPNLLVLFKVLLASIIMYVFLMFLPAWPVLLQITLGTLFYILILLSIGGVKFITIKSLFYKQTG</sequence>
<evidence type="ECO:0000313" key="7">
    <source>
        <dbReference type="EMBL" id="PJA47010.1"/>
    </source>
</evidence>
<evidence type="ECO:0000256" key="6">
    <source>
        <dbReference type="SAM" id="Phobius"/>
    </source>
</evidence>
<evidence type="ECO:0000256" key="1">
    <source>
        <dbReference type="ARBA" id="ARBA00004651"/>
    </source>
</evidence>
<keyword evidence="5 6" id="KW-0472">Membrane</keyword>
<evidence type="ECO:0000256" key="5">
    <source>
        <dbReference type="ARBA" id="ARBA00023136"/>
    </source>
</evidence>
<feature type="transmembrane region" description="Helical" evidence="6">
    <location>
        <begin position="292"/>
        <end position="317"/>
    </location>
</feature>
<evidence type="ECO:0000313" key="8">
    <source>
        <dbReference type="Proteomes" id="UP000229749"/>
    </source>
</evidence>
<gene>
    <name evidence="7" type="ORF">CO172_03255</name>
</gene>
<dbReference type="GO" id="GO:0005886">
    <property type="term" value="C:plasma membrane"/>
    <property type="evidence" value="ECO:0007669"/>
    <property type="project" value="UniProtKB-SubCell"/>
</dbReference>
<proteinExistence type="predicted"/>
<reference evidence="8" key="1">
    <citation type="submission" date="2017-09" db="EMBL/GenBank/DDBJ databases">
        <title>Depth-based differentiation of microbial function through sediment-hosted aquifers and enrichment of novel symbionts in the deep terrestrial subsurface.</title>
        <authorList>
            <person name="Probst A.J."/>
            <person name="Ladd B."/>
            <person name="Jarett J.K."/>
            <person name="Geller-Mcgrath D.E."/>
            <person name="Sieber C.M.K."/>
            <person name="Emerson J.B."/>
            <person name="Anantharaman K."/>
            <person name="Thomas B.C."/>
            <person name="Malmstrom R."/>
            <person name="Stieglmeier M."/>
            <person name="Klingl A."/>
            <person name="Woyke T."/>
            <person name="Ryan C.M."/>
            <person name="Banfield J.F."/>
        </authorList>
    </citation>
    <scope>NUCLEOTIDE SEQUENCE [LARGE SCALE GENOMIC DNA]</scope>
</reference>
<dbReference type="PANTHER" id="PTHR30250">
    <property type="entry name" value="PST FAMILY PREDICTED COLANIC ACID TRANSPORTER"/>
    <property type="match status" value="1"/>
</dbReference>
<dbReference type="AlphaFoldDB" id="A0A2M7XGJ1"/>
<feature type="transmembrane region" description="Helical" evidence="6">
    <location>
        <begin position="360"/>
        <end position="377"/>
    </location>
</feature>